<organism evidence="1 2">
    <name type="scientific">Aspergillus cavernicola</name>
    <dbReference type="NCBI Taxonomy" id="176166"/>
    <lineage>
        <taxon>Eukaryota</taxon>
        <taxon>Fungi</taxon>
        <taxon>Dikarya</taxon>
        <taxon>Ascomycota</taxon>
        <taxon>Pezizomycotina</taxon>
        <taxon>Eurotiomycetes</taxon>
        <taxon>Eurotiomycetidae</taxon>
        <taxon>Eurotiales</taxon>
        <taxon>Aspergillaceae</taxon>
        <taxon>Aspergillus</taxon>
        <taxon>Aspergillus subgen. Nidulantes</taxon>
    </lineage>
</organism>
<comment type="caution">
    <text evidence="1">The sequence shown here is derived from an EMBL/GenBank/DDBJ whole genome shotgun (WGS) entry which is preliminary data.</text>
</comment>
<name>A0ABR4IYW4_9EURO</name>
<sequence length="112" mass="12850">MDGQSWCLENIDVFDYLPESAQSFATRKDMEPSCHLYPEKFATYGRESSVPDSECGRISPIFSQFHSKWGSYILRSKTVLQPIIAELPKYNSYSLYCAATWALRCLLCIVFT</sequence>
<dbReference type="EMBL" id="JBFXLS010000005">
    <property type="protein sequence ID" value="KAL2832925.1"/>
    <property type="molecule type" value="Genomic_DNA"/>
</dbReference>
<evidence type="ECO:0000313" key="2">
    <source>
        <dbReference type="Proteomes" id="UP001610335"/>
    </source>
</evidence>
<keyword evidence="2" id="KW-1185">Reference proteome</keyword>
<accession>A0ABR4IYW4</accession>
<gene>
    <name evidence="1" type="ORF">BDW59DRAFT_94050</name>
</gene>
<reference evidence="1 2" key="1">
    <citation type="submission" date="2024-07" db="EMBL/GenBank/DDBJ databases">
        <title>Section-level genome sequencing and comparative genomics of Aspergillus sections Usti and Cavernicolus.</title>
        <authorList>
            <consortium name="Lawrence Berkeley National Laboratory"/>
            <person name="Nybo J.L."/>
            <person name="Vesth T.C."/>
            <person name="Theobald S."/>
            <person name="Frisvad J.C."/>
            <person name="Larsen T.O."/>
            <person name="Kjaerboelling I."/>
            <person name="Rothschild-Mancinelli K."/>
            <person name="Lyhne E.K."/>
            <person name="Kogle M.E."/>
            <person name="Barry K."/>
            <person name="Clum A."/>
            <person name="Na H."/>
            <person name="Ledsgaard L."/>
            <person name="Lin J."/>
            <person name="Lipzen A."/>
            <person name="Kuo A."/>
            <person name="Riley R."/>
            <person name="Mondo S."/>
            <person name="LaButti K."/>
            <person name="Haridas S."/>
            <person name="Pangalinan J."/>
            <person name="Salamov A.A."/>
            <person name="Simmons B.A."/>
            <person name="Magnuson J.K."/>
            <person name="Chen J."/>
            <person name="Drula E."/>
            <person name="Henrissat B."/>
            <person name="Wiebenga A."/>
            <person name="Lubbers R.J."/>
            <person name="Gomes A.C."/>
            <person name="Makela M.R."/>
            <person name="Stajich J."/>
            <person name="Grigoriev I.V."/>
            <person name="Mortensen U.H."/>
            <person name="De vries R.P."/>
            <person name="Baker S.E."/>
            <person name="Andersen M.R."/>
        </authorList>
    </citation>
    <scope>NUCLEOTIDE SEQUENCE [LARGE SCALE GENOMIC DNA]</scope>
    <source>
        <strain evidence="1 2">CBS 600.67</strain>
    </source>
</reference>
<dbReference type="Proteomes" id="UP001610335">
    <property type="component" value="Unassembled WGS sequence"/>
</dbReference>
<proteinExistence type="predicted"/>
<evidence type="ECO:0000313" key="1">
    <source>
        <dbReference type="EMBL" id="KAL2832925.1"/>
    </source>
</evidence>
<protein>
    <submittedName>
        <fullName evidence="1">Uncharacterized protein</fullName>
    </submittedName>
</protein>